<feature type="transmembrane region" description="Helical" evidence="8">
    <location>
        <begin position="301"/>
        <end position="323"/>
    </location>
</feature>
<name>A0A9W9W0Z9_9EURO</name>
<evidence type="ECO:0000256" key="1">
    <source>
        <dbReference type="ARBA" id="ARBA00004141"/>
    </source>
</evidence>
<feature type="transmembrane region" description="Helical" evidence="8">
    <location>
        <begin position="140"/>
        <end position="158"/>
    </location>
</feature>
<dbReference type="EMBL" id="JAPZBU010000006">
    <property type="protein sequence ID" value="KAJ5396553.1"/>
    <property type="molecule type" value="Genomic_DNA"/>
</dbReference>
<keyword evidence="3 7" id="KW-0813">Transport</keyword>
<keyword evidence="5 8" id="KW-1133">Transmembrane helix</keyword>
<comment type="similarity">
    <text evidence="2 7">Belongs to the major facilitator superfamily. Sugar transporter (TC 2.A.1.1) family.</text>
</comment>
<organism evidence="10 11">
    <name type="scientific">Penicillium cosmopolitanum</name>
    <dbReference type="NCBI Taxonomy" id="1131564"/>
    <lineage>
        <taxon>Eukaryota</taxon>
        <taxon>Fungi</taxon>
        <taxon>Dikarya</taxon>
        <taxon>Ascomycota</taxon>
        <taxon>Pezizomycotina</taxon>
        <taxon>Eurotiomycetes</taxon>
        <taxon>Eurotiomycetidae</taxon>
        <taxon>Eurotiales</taxon>
        <taxon>Aspergillaceae</taxon>
        <taxon>Penicillium</taxon>
    </lineage>
</organism>
<evidence type="ECO:0000313" key="11">
    <source>
        <dbReference type="Proteomes" id="UP001147747"/>
    </source>
</evidence>
<comment type="caution">
    <text evidence="10">The sequence shown here is derived from an EMBL/GenBank/DDBJ whole genome shotgun (WGS) entry which is preliminary data.</text>
</comment>
<dbReference type="GeneID" id="81368283"/>
<comment type="subcellular location">
    <subcellularLocation>
        <location evidence="1">Membrane</location>
        <topology evidence="1">Multi-pass membrane protein</topology>
    </subcellularLocation>
</comment>
<dbReference type="PROSITE" id="PS50850">
    <property type="entry name" value="MFS"/>
    <property type="match status" value="1"/>
</dbReference>
<evidence type="ECO:0000256" key="8">
    <source>
        <dbReference type="SAM" id="Phobius"/>
    </source>
</evidence>
<feature type="transmembrane region" description="Helical" evidence="8">
    <location>
        <begin position="332"/>
        <end position="353"/>
    </location>
</feature>
<keyword evidence="4 8" id="KW-0812">Transmembrane</keyword>
<evidence type="ECO:0000256" key="3">
    <source>
        <dbReference type="ARBA" id="ARBA00022448"/>
    </source>
</evidence>
<protein>
    <recommendedName>
        <fullName evidence="9">Major facilitator superfamily (MFS) profile domain-containing protein</fullName>
    </recommendedName>
</protein>
<evidence type="ECO:0000256" key="7">
    <source>
        <dbReference type="RuleBase" id="RU003346"/>
    </source>
</evidence>
<feature type="domain" description="Major facilitator superfamily (MFS) profile" evidence="9">
    <location>
        <begin position="13"/>
        <end position="449"/>
    </location>
</feature>
<feature type="transmembrane region" description="Helical" evidence="8">
    <location>
        <begin position="265"/>
        <end position="289"/>
    </location>
</feature>
<dbReference type="InterPro" id="IPR050360">
    <property type="entry name" value="MFS_Sugar_Transporters"/>
</dbReference>
<feature type="transmembrane region" description="Helical" evidence="8">
    <location>
        <begin position="170"/>
        <end position="193"/>
    </location>
</feature>
<evidence type="ECO:0000259" key="9">
    <source>
        <dbReference type="PROSITE" id="PS50850"/>
    </source>
</evidence>
<dbReference type="InterPro" id="IPR036259">
    <property type="entry name" value="MFS_trans_sf"/>
</dbReference>
<reference evidence="10" key="2">
    <citation type="journal article" date="2023" name="IMA Fungus">
        <title>Comparative genomic study of the Penicillium genus elucidates a diverse pangenome and 15 lateral gene transfer events.</title>
        <authorList>
            <person name="Petersen C."/>
            <person name="Sorensen T."/>
            <person name="Nielsen M.R."/>
            <person name="Sondergaard T.E."/>
            <person name="Sorensen J.L."/>
            <person name="Fitzpatrick D.A."/>
            <person name="Frisvad J.C."/>
            <person name="Nielsen K.L."/>
        </authorList>
    </citation>
    <scope>NUCLEOTIDE SEQUENCE</scope>
    <source>
        <strain evidence="10">IBT 29677</strain>
    </source>
</reference>
<dbReference type="PANTHER" id="PTHR48022">
    <property type="entry name" value="PLASTIDIC GLUCOSE TRANSPORTER 4"/>
    <property type="match status" value="1"/>
</dbReference>
<reference evidence="10" key="1">
    <citation type="submission" date="2022-12" db="EMBL/GenBank/DDBJ databases">
        <authorList>
            <person name="Petersen C."/>
        </authorList>
    </citation>
    <scope>NUCLEOTIDE SEQUENCE</scope>
    <source>
        <strain evidence="10">IBT 29677</strain>
    </source>
</reference>
<dbReference type="GO" id="GO:0005351">
    <property type="term" value="F:carbohydrate:proton symporter activity"/>
    <property type="evidence" value="ECO:0007669"/>
    <property type="project" value="TreeGrafter"/>
</dbReference>
<dbReference type="InterPro" id="IPR005829">
    <property type="entry name" value="Sugar_transporter_CS"/>
</dbReference>
<dbReference type="Proteomes" id="UP001147747">
    <property type="component" value="Unassembled WGS sequence"/>
</dbReference>
<feature type="transmembrane region" description="Helical" evidence="8">
    <location>
        <begin position="401"/>
        <end position="420"/>
    </location>
</feature>
<dbReference type="InterPro" id="IPR005828">
    <property type="entry name" value="MFS_sugar_transport-like"/>
</dbReference>
<dbReference type="Gene3D" id="1.20.1250.20">
    <property type="entry name" value="MFS general substrate transporter like domains"/>
    <property type="match status" value="1"/>
</dbReference>
<proteinExistence type="inferred from homology"/>
<evidence type="ECO:0000313" key="10">
    <source>
        <dbReference type="EMBL" id="KAJ5396553.1"/>
    </source>
</evidence>
<keyword evidence="11" id="KW-1185">Reference proteome</keyword>
<evidence type="ECO:0000256" key="4">
    <source>
        <dbReference type="ARBA" id="ARBA00022692"/>
    </source>
</evidence>
<feature type="transmembrane region" description="Helical" evidence="8">
    <location>
        <begin position="82"/>
        <end position="101"/>
    </location>
</feature>
<gene>
    <name evidence="10" type="ORF">N7509_004666</name>
</gene>
<dbReference type="NCBIfam" id="TIGR00879">
    <property type="entry name" value="SP"/>
    <property type="match status" value="1"/>
</dbReference>
<dbReference type="PRINTS" id="PR00171">
    <property type="entry name" value="SUGRTRNSPORT"/>
</dbReference>
<dbReference type="Pfam" id="PF00083">
    <property type="entry name" value="Sugar_tr"/>
    <property type="match status" value="1"/>
</dbReference>
<feature type="transmembrane region" description="Helical" evidence="8">
    <location>
        <begin position="51"/>
        <end position="73"/>
    </location>
</feature>
<feature type="transmembrane region" description="Helical" evidence="8">
    <location>
        <begin position="426"/>
        <end position="445"/>
    </location>
</feature>
<keyword evidence="6 8" id="KW-0472">Membrane</keyword>
<feature type="transmembrane region" description="Helical" evidence="8">
    <location>
        <begin position="12"/>
        <end position="31"/>
    </location>
</feature>
<accession>A0A9W9W0Z9</accession>
<dbReference type="SUPFAM" id="SSF103473">
    <property type="entry name" value="MFS general substrate transporter"/>
    <property type="match status" value="1"/>
</dbReference>
<dbReference type="PROSITE" id="PS00217">
    <property type="entry name" value="SUGAR_TRANSPORT_2"/>
    <property type="match status" value="1"/>
</dbReference>
<evidence type="ECO:0000256" key="6">
    <source>
        <dbReference type="ARBA" id="ARBA00023136"/>
    </source>
</evidence>
<dbReference type="OrthoDB" id="6612291at2759"/>
<sequence length="481" mass="53126">MLKLEGRSLQTAIAVSAGSAYLLFGYDQGVLGGLVSYPGFLSAIGNPSSGYLGTIVALFNIGCLCGCVISAFFGNRLGRKNAIILGCAVMVIGGTIQASTYGPGQLIAGRIISGIGNGMNTSTVPVYISETSRSTKRGRSLAIQMSIVIFGTVVAYWLDYGMIRSQTGGVVWRFPLAFQNFFALLTIITMPILPESPRWLYSHGRQKEAIDELSRLFALPIDHPNVQTVVAEMEEALALEHNNHKAPTFRGIFLEKSEIKNPRRLALCFLLQFFQQFTGINVIAFYVTIVLESNVGLTREMSSLVAGFIQISFWFGTFPPIFLMDRLGRRKVLMLGSTMLLLAMTLFTVGIAVKTTASSRLALGALIIYEVSFGMSWNSVPWLYAPEITPLNLRHVRCRRRMFLGMAIHVIAQMTPPAIANTGWKIYILFCVFIALSIPFVYFFIPEVRGALNFPPLDSSYPRSREHVPDHSLLIDCRKDT</sequence>
<dbReference type="GO" id="GO:0016020">
    <property type="term" value="C:membrane"/>
    <property type="evidence" value="ECO:0007669"/>
    <property type="project" value="UniProtKB-SubCell"/>
</dbReference>
<dbReference type="InterPro" id="IPR020846">
    <property type="entry name" value="MFS_dom"/>
</dbReference>
<evidence type="ECO:0000256" key="5">
    <source>
        <dbReference type="ARBA" id="ARBA00022989"/>
    </source>
</evidence>
<feature type="transmembrane region" description="Helical" evidence="8">
    <location>
        <begin position="107"/>
        <end position="128"/>
    </location>
</feature>
<dbReference type="PANTHER" id="PTHR48022:SF28">
    <property type="entry name" value="MAJOR FACILITATOR SUPERFAMILY (MFS) PROFILE DOMAIN-CONTAINING PROTEIN-RELATED"/>
    <property type="match status" value="1"/>
</dbReference>
<feature type="transmembrane region" description="Helical" evidence="8">
    <location>
        <begin position="359"/>
        <end position="380"/>
    </location>
</feature>
<evidence type="ECO:0000256" key="2">
    <source>
        <dbReference type="ARBA" id="ARBA00010992"/>
    </source>
</evidence>
<dbReference type="InterPro" id="IPR003663">
    <property type="entry name" value="Sugar/inositol_transpt"/>
</dbReference>
<dbReference type="AlphaFoldDB" id="A0A9W9W0Z9"/>
<dbReference type="RefSeq" id="XP_056488605.1">
    <property type="nucleotide sequence ID" value="XM_056629303.1"/>
</dbReference>